<reference evidence="2 3" key="1">
    <citation type="submission" date="2016-11" db="EMBL/GenBank/DDBJ databases">
        <authorList>
            <person name="Jaros S."/>
            <person name="Januszkiewicz K."/>
            <person name="Wedrychowicz H."/>
        </authorList>
    </citation>
    <scope>NUCLEOTIDE SEQUENCE [LARGE SCALE GENOMIC DNA]</scope>
    <source>
        <strain evidence="2 3">CGMCC 4.5723</strain>
    </source>
</reference>
<dbReference type="RefSeq" id="WP_073383493.1">
    <property type="nucleotide sequence ID" value="NZ_FQZK01000026.1"/>
</dbReference>
<protein>
    <submittedName>
        <fullName evidence="2">Uncharacterized conserved protein PhnB, glyoxalase superfamily</fullName>
    </submittedName>
</protein>
<evidence type="ECO:0000259" key="1">
    <source>
        <dbReference type="PROSITE" id="PS51819"/>
    </source>
</evidence>
<dbReference type="EMBL" id="FQZK01000026">
    <property type="protein sequence ID" value="SHK64534.1"/>
    <property type="molecule type" value="Genomic_DNA"/>
</dbReference>
<dbReference type="Gene3D" id="3.30.720.120">
    <property type="match status" value="1"/>
</dbReference>
<organism evidence="2 3">
    <name type="scientific">Nocardiopsis flavescens</name>
    <dbReference type="NCBI Taxonomy" id="758803"/>
    <lineage>
        <taxon>Bacteria</taxon>
        <taxon>Bacillati</taxon>
        <taxon>Actinomycetota</taxon>
        <taxon>Actinomycetes</taxon>
        <taxon>Streptosporangiales</taxon>
        <taxon>Nocardiopsidaceae</taxon>
        <taxon>Nocardiopsis</taxon>
    </lineage>
</organism>
<dbReference type="InterPro" id="IPR004360">
    <property type="entry name" value="Glyas_Fos-R_dOase_dom"/>
</dbReference>
<dbReference type="OrthoDB" id="9795306at2"/>
<dbReference type="Proteomes" id="UP000184452">
    <property type="component" value="Unassembled WGS sequence"/>
</dbReference>
<dbReference type="SUPFAM" id="SSF54593">
    <property type="entry name" value="Glyoxalase/Bleomycin resistance protein/Dihydroxybiphenyl dioxygenase"/>
    <property type="match status" value="1"/>
</dbReference>
<feature type="domain" description="VOC" evidence="1">
    <location>
        <begin position="10"/>
        <end position="128"/>
    </location>
</feature>
<gene>
    <name evidence="2" type="ORF">SAMN05421803_12633</name>
</gene>
<dbReference type="InterPro" id="IPR037523">
    <property type="entry name" value="VOC_core"/>
</dbReference>
<dbReference type="PANTHER" id="PTHR34109">
    <property type="entry name" value="BNAUNNG04460D PROTEIN-RELATED"/>
    <property type="match status" value="1"/>
</dbReference>
<dbReference type="Pfam" id="PF00903">
    <property type="entry name" value="Glyoxalase"/>
    <property type="match status" value="1"/>
</dbReference>
<sequence length="178" mass="19338">MSTKPAAPQGSATVDPFIMADGAPALIDFIVDVFGARNVPEARTLDTDGLVLHAELRLGDSLITVADRKPGWPFTPALLRVYVDDVEETLLRARARGARVVTEATPFYGDVFSRFADPQGNLWWVYSHTPQEDAAWEEGGDGEGGEDWASFASPELEYVHGTLMEAMGALRDPRTSGD</sequence>
<name>A0A1M6U5U2_9ACTN</name>
<dbReference type="STRING" id="758803.SAMN05421803_12633"/>
<evidence type="ECO:0000313" key="3">
    <source>
        <dbReference type="Proteomes" id="UP000184452"/>
    </source>
</evidence>
<proteinExistence type="predicted"/>
<dbReference type="InterPro" id="IPR029068">
    <property type="entry name" value="Glyas_Bleomycin-R_OHBP_Dase"/>
</dbReference>
<accession>A0A1M6U5U2</accession>
<keyword evidence="3" id="KW-1185">Reference proteome</keyword>
<dbReference type="Gene3D" id="3.30.720.110">
    <property type="match status" value="1"/>
</dbReference>
<dbReference type="PANTHER" id="PTHR34109:SF1">
    <property type="entry name" value="VOC DOMAIN-CONTAINING PROTEIN"/>
    <property type="match status" value="1"/>
</dbReference>
<dbReference type="PROSITE" id="PS51819">
    <property type="entry name" value="VOC"/>
    <property type="match status" value="1"/>
</dbReference>
<evidence type="ECO:0000313" key="2">
    <source>
        <dbReference type="EMBL" id="SHK64534.1"/>
    </source>
</evidence>
<dbReference type="AlphaFoldDB" id="A0A1M6U5U2"/>